<keyword evidence="5" id="KW-0472">Membrane</keyword>
<dbReference type="SUPFAM" id="SSF58104">
    <property type="entry name" value="Methyl-accepting chemotaxis protein (MCP) signaling domain"/>
    <property type="match status" value="1"/>
</dbReference>
<comment type="similarity">
    <text evidence="2">Belongs to the methyl-accepting chemotaxis (MCP) protein family.</text>
</comment>
<proteinExistence type="inferred from homology"/>
<sequence length="532" mass="57391">MLLSRFTVRAKIGLLVAVVSLCFIGYGVWSWTTLKIAKVNGPYYNEIIDGKDLIADMRPPSNYIIEPYALALHMANEVDQGAEEQTIRRHVAHCKTLKSEFADRYAYWNTHLQDSRIKQIKNTDCYQPAVEFFELLETAFIPACLGGDARAAQMLIRGPMRQAFVAHQESINQVIDLTAERNAEKEAEVGSVIQTRRNISLAATFGVLLVFGCVGWYIAQQTVQPLRLSANDLRRLSNEELTKVSRRLREDSEQTSDQATLASGVARQLSSNAQTLATAVDQFEESIKEISANASNAANVARNAVEAASLTNDTITRLGDSSGEIGNVIKVINSIAEQTNLLALNATIEAARAGEAGKGFAVVANEVKELAKETSKATEDIIGRIETIQGDTKEAITAIGSVSQIISEISESQNAIAGAVEEQTAMTSEISRNIGEVAAGSNEIVESITKVATAAKSATTYSDQTLDTAADIDRLAEDLLHLVGEARNTIEGKVVSSSKSRSDTGASVNSEASSGGKYRLAEAQEDSYLGSF</sequence>
<dbReference type="SMART" id="SM00283">
    <property type="entry name" value="MA"/>
    <property type="match status" value="1"/>
</dbReference>
<evidence type="ECO:0000313" key="8">
    <source>
        <dbReference type="Proteomes" id="UP001239462"/>
    </source>
</evidence>
<evidence type="ECO:0000256" key="5">
    <source>
        <dbReference type="SAM" id="Phobius"/>
    </source>
</evidence>
<evidence type="ECO:0000256" key="3">
    <source>
        <dbReference type="PROSITE-ProRule" id="PRU00284"/>
    </source>
</evidence>
<evidence type="ECO:0000256" key="4">
    <source>
        <dbReference type="SAM" id="MobiDB-lite"/>
    </source>
</evidence>
<feature type="transmembrane region" description="Helical" evidence="5">
    <location>
        <begin position="12"/>
        <end position="29"/>
    </location>
</feature>
<dbReference type="PRINTS" id="PR00260">
    <property type="entry name" value="CHEMTRNSDUCR"/>
</dbReference>
<dbReference type="InterPro" id="IPR004089">
    <property type="entry name" value="MCPsignal_dom"/>
</dbReference>
<evidence type="ECO:0000256" key="2">
    <source>
        <dbReference type="ARBA" id="ARBA00029447"/>
    </source>
</evidence>
<keyword evidence="5" id="KW-0812">Transmembrane</keyword>
<comment type="caution">
    <text evidence="7">The sequence shown here is derived from an EMBL/GenBank/DDBJ whole genome shotgun (WGS) entry which is preliminary data.</text>
</comment>
<keyword evidence="1 3" id="KW-0807">Transducer</keyword>
<feature type="domain" description="Methyl-accepting transducer" evidence="6">
    <location>
        <begin position="237"/>
        <end position="459"/>
    </location>
</feature>
<keyword evidence="8" id="KW-1185">Reference proteome</keyword>
<feature type="compositionally biased region" description="Polar residues" evidence="4">
    <location>
        <begin position="495"/>
        <end position="513"/>
    </location>
</feature>
<dbReference type="Pfam" id="PF00015">
    <property type="entry name" value="MCPsignal"/>
    <property type="match status" value="1"/>
</dbReference>
<dbReference type="PANTHER" id="PTHR32089">
    <property type="entry name" value="METHYL-ACCEPTING CHEMOTAXIS PROTEIN MCPB"/>
    <property type="match status" value="1"/>
</dbReference>
<accession>A0ABT7PC51</accession>
<reference evidence="7 8" key="1">
    <citation type="submission" date="2023-06" db="EMBL/GenBank/DDBJ databases">
        <title>Roseiconus lacunae JC819 isolated from Gulf of Mannar region, Tamil Nadu.</title>
        <authorList>
            <person name="Pk S."/>
            <person name="Ch S."/>
            <person name="Ch V.R."/>
        </authorList>
    </citation>
    <scope>NUCLEOTIDE SEQUENCE [LARGE SCALE GENOMIC DNA]</scope>
    <source>
        <strain evidence="7 8">JC819</strain>
    </source>
</reference>
<evidence type="ECO:0000313" key="7">
    <source>
        <dbReference type="EMBL" id="MDM4014064.1"/>
    </source>
</evidence>
<dbReference type="Proteomes" id="UP001239462">
    <property type="component" value="Unassembled WGS sequence"/>
</dbReference>
<dbReference type="PROSITE" id="PS50111">
    <property type="entry name" value="CHEMOTAXIS_TRANSDUC_2"/>
    <property type="match status" value="1"/>
</dbReference>
<name>A0ABT7PC51_9BACT</name>
<dbReference type="InterPro" id="IPR004090">
    <property type="entry name" value="Chemotax_Me-accpt_rcpt"/>
</dbReference>
<protein>
    <submittedName>
        <fullName evidence="7">Methyl-accepting chemotaxis protein</fullName>
    </submittedName>
</protein>
<organism evidence="7 8">
    <name type="scientific">Roseiconus lacunae</name>
    <dbReference type="NCBI Taxonomy" id="2605694"/>
    <lineage>
        <taxon>Bacteria</taxon>
        <taxon>Pseudomonadati</taxon>
        <taxon>Planctomycetota</taxon>
        <taxon>Planctomycetia</taxon>
        <taxon>Pirellulales</taxon>
        <taxon>Pirellulaceae</taxon>
        <taxon>Roseiconus</taxon>
    </lineage>
</organism>
<evidence type="ECO:0000256" key="1">
    <source>
        <dbReference type="ARBA" id="ARBA00023224"/>
    </source>
</evidence>
<dbReference type="Gene3D" id="1.10.287.950">
    <property type="entry name" value="Methyl-accepting chemotaxis protein"/>
    <property type="match status" value="1"/>
</dbReference>
<keyword evidence="5" id="KW-1133">Transmembrane helix</keyword>
<dbReference type="RefSeq" id="WP_289161797.1">
    <property type="nucleotide sequence ID" value="NZ_JASZZN010000001.1"/>
</dbReference>
<dbReference type="EMBL" id="JASZZN010000001">
    <property type="protein sequence ID" value="MDM4014064.1"/>
    <property type="molecule type" value="Genomic_DNA"/>
</dbReference>
<evidence type="ECO:0000259" key="6">
    <source>
        <dbReference type="PROSITE" id="PS50111"/>
    </source>
</evidence>
<gene>
    <name evidence="7" type="ORF">QTN89_01395</name>
</gene>
<feature type="region of interest" description="Disordered" evidence="4">
    <location>
        <begin position="493"/>
        <end position="520"/>
    </location>
</feature>
<dbReference type="PANTHER" id="PTHR32089:SF112">
    <property type="entry name" value="LYSOZYME-LIKE PROTEIN-RELATED"/>
    <property type="match status" value="1"/>
</dbReference>